<accession>A0ABD0LCK5</accession>
<sequence>MRRWEGQADERGETRDQGILEALQGERPQLNGANLTLHSLAHSRSSGERKLFEKSRLKKKRTLTSLAGSLSRTLKQKQRTFRRTSKAKGSKPDFNSLDFLGVLYGFFIIPKV</sequence>
<evidence type="ECO:0000313" key="1">
    <source>
        <dbReference type="EMBL" id="KAK7497216.1"/>
    </source>
</evidence>
<dbReference type="Proteomes" id="UP001519460">
    <property type="component" value="Unassembled WGS sequence"/>
</dbReference>
<gene>
    <name evidence="1" type="ORF">BaRGS_00011510</name>
</gene>
<dbReference type="EMBL" id="JACVVK020000060">
    <property type="protein sequence ID" value="KAK7497216.1"/>
    <property type="molecule type" value="Genomic_DNA"/>
</dbReference>
<comment type="caution">
    <text evidence="1">The sequence shown here is derived from an EMBL/GenBank/DDBJ whole genome shotgun (WGS) entry which is preliminary data.</text>
</comment>
<evidence type="ECO:0000313" key="2">
    <source>
        <dbReference type="Proteomes" id="UP001519460"/>
    </source>
</evidence>
<proteinExistence type="predicted"/>
<reference evidence="1 2" key="1">
    <citation type="journal article" date="2023" name="Sci. Data">
        <title>Genome assembly of the Korean intertidal mud-creeper Batillaria attramentaria.</title>
        <authorList>
            <person name="Patra A.K."/>
            <person name="Ho P.T."/>
            <person name="Jun S."/>
            <person name="Lee S.J."/>
            <person name="Kim Y."/>
            <person name="Won Y.J."/>
        </authorList>
    </citation>
    <scope>NUCLEOTIDE SEQUENCE [LARGE SCALE GENOMIC DNA]</scope>
    <source>
        <strain evidence="1">Wonlab-2016</strain>
    </source>
</reference>
<protein>
    <submittedName>
        <fullName evidence="1">Uncharacterized protein</fullName>
    </submittedName>
</protein>
<organism evidence="1 2">
    <name type="scientific">Batillaria attramentaria</name>
    <dbReference type="NCBI Taxonomy" id="370345"/>
    <lineage>
        <taxon>Eukaryota</taxon>
        <taxon>Metazoa</taxon>
        <taxon>Spiralia</taxon>
        <taxon>Lophotrochozoa</taxon>
        <taxon>Mollusca</taxon>
        <taxon>Gastropoda</taxon>
        <taxon>Caenogastropoda</taxon>
        <taxon>Sorbeoconcha</taxon>
        <taxon>Cerithioidea</taxon>
        <taxon>Batillariidae</taxon>
        <taxon>Batillaria</taxon>
    </lineage>
</organism>
<dbReference type="AlphaFoldDB" id="A0ABD0LCK5"/>
<name>A0ABD0LCK5_9CAEN</name>
<keyword evidence="2" id="KW-1185">Reference proteome</keyword>